<dbReference type="AlphaFoldDB" id="A0A9P5U2F0"/>
<accession>A0A9P5U2F0</accession>
<evidence type="ECO:0000313" key="1">
    <source>
        <dbReference type="EMBL" id="KAF9063856.1"/>
    </source>
</evidence>
<comment type="caution">
    <text evidence="1">The sequence shown here is derived from an EMBL/GenBank/DDBJ whole genome shotgun (WGS) entry which is preliminary data.</text>
</comment>
<dbReference type="InterPro" id="IPR014710">
    <property type="entry name" value="RmlC-like_jellyroll"/>
</dbReference>
<dbReference type="SUPFAM" id="SSF51182">
    <property type="entry name" value="RmlC-like cupins"/>
    <property type="match status" value="1"/>
</dbReference>
<dbReference type="Gene3D" id="2.60.120.10">
    <property type="entry name" value="Jelly Rolls"/>
    <property type="match status" value="1"/>
</dbReference>
<dbReference type="EMBL" id="JADNRY010000137">
    <property type="protein sequence ID" value="KAF9063856.1"/>
    <property type="molecule type" value="Genomic_DNA"/>
</dbReference>
<reference evidence="1" key="1">
    <citation type="submission" date="2020-11" db="EMBL/GenBank/DDBJ databases">
        <authorList>
            <consortium name="DOE Joint Genome Institute"/>
            <person name="Ahrendt S."/>
            <person name="Riley R."/>
            <person name="Andreopoulos W."/>
            <person name="Labutti K."/>
            <person name="Pangilinan J."/>
            <person name="Ruiz-Duenas F.J."/>
            <person name="Barrasa J.M."/>
            <person name="Sanchez-Garcia M."/>
            <person name="Camarero S."/>
            <person name="Miyauchi S."/>
            <person name="Serrano A."/>
            <person name="Linde D."/>
            <person name="Babiker R."/>
            <person name="Drula E."/>
            <person name="Ayuso-Fernandez I."/>
            <person name="Pacheco R."/>
            <person name="Padilla G."/>
            <person name="Ferreira P."/>
            <person name="Barriuso J."/>
            <person name="Kellner H."/>
            <person name="Castanera R."/>
            <person name="Alfaro M."/>
            <person name="Ramirez L."/>
            <person name="Pisabarro A.G."/>
            <person name="Kuo A."/>
            <person name="Tritt A."/>
            <person name="Lipzen A."/>
            <person name="He G."/>
            <person name="Yan M."/>
            <person name="Ng V."/>
            <person name="Cullen D."/>
            <person name="Martin F."/>
            <person name="Rosso M.-N."/>
            <person name="Henrissat B."/>
            <person name="Hibbett D."/>
            <person name="Martinez A.T."/>
            <person name="Grigoriev I.V."/>
        </authorList>
    </citation>
    <scope>NUCLEOTIDE SEQUENCE</scope>
    <source>
        <strain evidence="1">AH 40177</strain>
    </source>
</reference>
<organism evidence="1 2">
    <name type="scientific">Rhodocollybia butyracea</name>
    <dbReference type="NCBI Taxonomy" id="206335"/>
    <lineage>
        <taxon>Eukaryota</taxon>
        <taxon>Fungi</taxon>
        <taxon>Dikarya</taxon>
        <taxon>Basidiomycota</taxon>
        <taxon>Agaricomycotina</taxon>
        <taxon>Agaricomycetes</taxon>
        <taxon>Agaricomycetidae</taxon>
        <taxon>Agaricales</taxon>
        <taxon>Marasmiineae</taxon>
        <taxon>Omphalotaceae</taxon>
        <taxon>Rhodocollybia</taxon>
    </lineage>
</organism>
<evidence type="ECO:0000313" key="2">
    <source>
        <dbReference type="Proteomes" id="UP000772434"/>
    </source>
</evidence>
<protein>
    <submittedName>
        <fullName evidence="1">Uncharacterized protein</fullName>
    </submittedName>
</protein>
<gene>
    <name evidence="1" type="ORF">BDP27DRAFT_1476208</name>
</gene>
<dbReference type="InterPro" id="IPR011051">
    <property type="entry name" value="RmlC_Cupin_sf"/>
</dbReference>
<sequence length="193" mass="21104">MSFIHAYYLPTDSASATDELRPVGVERLNALGWKTTFIGGSGDELEKAAQDQAQELGYPVTQEGCTVGLNLELEKNAAMLTPEMTALLTKLQQSASGDLCTTKDTLVIITSGNPYVHIEDVSANAWIHVDAVPGTFILFPAGAKWRLTFDEKTRTVAATAFFKETIHNHGIIPKTEVENHPIRQAYINTQALE</sequence>
<keyword evidence="2" id="KW-1185">Reference proteome</keyword>
<name>A0A9P5U2F0_9AGAR</name>
<proteinExistence type="predicted"/>
<dbReference type="Proteomes" id="UP000772434">
    <property type="component" value="Unassembled WGS sequence"/>
</dbReference>